<name>A0ACC3BN83_PYRYE</name>
<reference evidence="1" key="1">
    <citation type="submission" date="2019-11" db="EMBL/GenBank/DDBJ databases">
        <title>Nori genome reveals adaptations in red seaweeds to the harsh intertidal environment.</title>
        <authorList>
            <person name="Wang D."/>
            <person name="Mao Y."/>
        </authorList>
    </citation>
    <scope>NUCLEOTIDE SEQUENCE</scope>
    <source>
        <tissue evidence="1">Gametophyte</tissue>
    </source>
</reference>
<gene>
    <name evidence="1" type="ORF">I4F81_001550</name>
</gene>
<comment type="caution">
    <text evidence="1">The sequence shown here is derived from an EMBL/GenBank/DDBJ whole genome shotgun (WGS) entry which is preliminary data.</text>
</comment>
<accession>A0ACC3BN83</accession>
<dbReference type="EMBL" id="CM020618">
    <property type="protein sequence ID" value="KAK1858951.1"/>
    <property type="molecule type" value="Genomic_DNA"/>
</dbReference>
<organism evidence="1 2">
    <name type="scientific">Pyropia yezoensis</name>
    <name type="common">Susabi-nori</name>
    <name type="synonym">Porphyra yezoensis</name>
    <dbReference type="NCBI Taxonomy" id="2788"/>
    <lineage>
        <taxon>Eukaryota</taxon>
        <taxon>Rhodophyta</taxon>
        <taxon>Bangiophyceae</taxon>
        <taxon>Bangiales</taxon>
        <taxon>Bangiaceae</taxon>
        <taxon>Pyropia</taxon>
    </lineage>
</organism>
<keyword evidence="2" id="KW-1185">Reference proteome</keyword>
<evidence type="ECO:0000313" key="2">
    <source>
        <dbReference type="Proteomes" id="UP000798662"/>
    </source>
</evidence>
<proteinExistence type="predicted"/>
<dbReference type="Proteomes" id="UP000798662">
    <property type="component" value="Chromosome 1"/>
</dbReference>
<sequence>MDGGTLRATLRDAAVVNATYRDGRRPPPAGEQRPSTPPAPAHGSAAVYGPPEGGSVPPPAAAGGDGRGGGVDAPPPPMAGLGHGGGGAPTGTAAAAAAAAALLGAPPVQQPPQERAGRAGGAAAGADTSSDAALRVKDQVNVALQAVADKKHGGYALRPRSASAAASGWCGLYFDPTGSFRRKWDSVLCVLVLYVATFSVFVYCFYPRLTPSSFFFWAERLMDVSFAIDILLCFVTGYVRHDRVMETRGRVIAARYARTWLVPDILSTFPWDALSLAFSTESSVLFKLLRFLRLLRLSKLVSLFRRARMRNSFTRVEVRMHIKYAYLRMLYLLGMVLLLAHWIGCLFYFIGTLAQPGEDSWLLQDDIPDDLFGRWVASVFFSAATVTTIGYGDITPRNTRERCYTVIVMFMGAACFAYVITNVASLVSELSVNSMYHRTQMDQLSDYARLRKLPSSLAFDIRRYFQHRYERLRIANEKQLLDAMSPDLRAQVMAYTYGKALSRATLLRDLPPAALAAVCSQAQELFFRPDELIYRVGDTPDALYVQARLL</sequence>
<protein>
    <submittedName>
        <fullName evidence="1">Uncharacterized protein</fullName>
    </submittedName>
</protein>
<evidence type="ECO:0000313" key="1">
    <source>
        <dbReference type="EMBL" id="KAK1858951.1"/>
    </source>
</evidence>